<keyword evidence="2" id="KW-1185">Reference proteome</keyword>
<dbReference type="Proteomes" id="UP000014500">
    <property type="component" value="Unassembled WGS sequence"/>
</dbReference>
<dbReference type="EnsemblMetazoa" id="SMAR010872-RA">
    <property type="protein sequence ID" value="SMAR010872-PA"/>
    <property type="gene ID" value="SMAR010872"/>
</dbReference>
<reference evidence="1" key="2">
    <citation type="submission" date="2015-02" db="UniProtKB">
        <authorList>
            <consortium name="EnsemblMetazoa"/>
        </authorList>
    </citation>
    <scope>IDENTIFICATION</scope>
</reference>
<dbReference type="AlphaFoldDB" id="T1JAU8"/>
<organism evidence="1 2">
    <name type="scientific">Strigamia maritima</name>
    <name type="common">European centipede</name>
    <name type="synonym">Geophilus maritimus</name>
    <dbReference type="NCBI Taxonomy" id="126957"/>
    <lineage>
        <taxon>Eukaryota</taxon>
        <taxon>Metazoa</taxon>
        <taxon>Ecdysozoa</taxon>
        <taxon>Arthropoda</taxon>
        <taxon>Myriapoda</taxon>
        <taxon>Chilopoda</taxon>
        <taxon>Pleurostigmophora</taxon>
        <taxon>Geophilomorpha</taxon>
        <taxon>Linotaeniidae</taxon>
        <taxon>Strigamia</taxon>
    </lineage>
</organism>
<evidence type="ECO:0000313" key="2">
    <source>
        <dbReference type="Proteomes" id="UP000014500"/>
    </source>
</evidence>
<accession>T1JAU8</accession>
<reference evidence="2" key="1">
    <citation type="submission" date="2011-05" db="EMBL/GenBank/DDBJ databases">
        <authorList>
            <person name="Richards S.R."/>
            <person name="Qu J."/>
            <person name="Jiang H."/>
            <person name="Jhangiani S.N."/>
            <person name="Agravi P."/>
            <person name="Goodspeed R."/>
            <person name="Gross S."/>
            <person name="Mandapat C."/>
            <person name="Jackson L."/>
            <person name="Mathew T."/>
            <person name="Pu L."/>
            <person name="Thornton R."/>
            <person name="Saada N."/>
            <person name="Wilczek-Boney K.B."/>
            <person name="Lee S."/>
            <person name="Kovar C."/>
            <person name="Wu Y."/>
            <person name="Scherer S.E."/>
            <person name="Worley K.C."/>
            <person name="Muzny D.M."/>
            <person name="Gibbs R."/>
        </authorList>
    </citation>
    <scope>NUCLEOTIDE SEQUENCE</scope>
    <source>
        <strain evidence="2">Brora</strain>
    </source>
</reference>
<name>T1JAU8_STRMM</name>
<protein>
    <submittedName>
        <fullName evidence="1">Uncharacterized protein</fullName>
    </submittedName>
</protein>
<dbReference type="EMBL" id="JH432004">
    <property type="status" value="NOT_ANNOTATED_CDS"/>
    <property type="molecule type" value="Genomic_DNA"/>
</dbReference>
<sequence>MCIPKLMGLTQNSFTLCVCRFYVPSLRFPLLLCIMTQKRIIKVMKVRKVTFVFKIECSYYYLCCLSSSGNVPKTQTTKVLANTVLGKCCTVKHLIFQIFFFFSSLSFSAPFPLSDTIFALRKIRKP</sequence>
<evidence type="ECO:0000313" key="1">
    <source>
        <dbReference type="EnsemblMetazoa" id="SMAR010872-PA"/>
    </source>
</evidence>
<dbReference type="HOGENOM" id="CLU_1984359_0_0_1"/>
<proteinExistence type="predicted"/>